<dbReference type="RefSeq" id="WP_073152772.1">
    <property type="nucleotide sequence ID" value="NZ_FRAG01000066.1"/>
</dbReference>
<dbReference type="InterPro" id="IPR006158">
    <property type="entry name" value="Cobalamin-bd"/>
</dbReference>
<evidence type="ECO:0000256" key="4">
    <source>
        <dbReference type="ARBA" id="ARBA00022691"/>
    </source>
</evidence>
<dbReference type="Pfam" id="PF02310">
    <property type="entry name" value="B12-binding"/>
    <property type="match status" value="1"/>
</dbReference>
<dbReference type="PROSITE" id="PS51332">
    <property type="entry name" value="B12_BINDING"/>
    <property type="match status" value="1"/>
</dbReference>
<evidence type="ECO:0000256" key="2">
    <source>
        <dbReference type="ARBA" id="ARBA00022603"/>
    </source>
</evidence>
<dbReference type="OrthoDB" id="9801424at2"/>
<keyword evidence="5" id="KW-0479">Metal-binding</keyword>
<dbReference type="Gene3D" id="3.40.50.280">
    <property type="entry name" value="Cobalamin-binding domain"/>
    <property type="match status" value="1"/>
</dbReference>
<dbReference type="InterPro" id="IPR034466">
    <property type="entry name" value="Methyltransferase_Class_B"/>
</dbReference>
<feature type="domain" description="Radical SAM core" evidence="9">
    <location>
        <begin position="190"/>
        <end position="416"/>
    </location>
</feature>
<dbReference type="SUPFAM" id="SSF52242">
    <property type="entry name" value="Cobalamin (vitamin B12)-binding domain"/>
    <property type="match status" value="1"/>
</dbReference>
<dbReference type="Proteomes" id="UP000184465">
    <property type="component" value="Unassembled WGS sequence"/>
</dbReference>
<reference evidence="10 11" key="1">
    <citation type="submission" date="2016-11" db="EMBL/GenBank/DDBJ databases">
        <authorList>
            <person name="Jaros S."/>
            <person name="Januszkiewicz K."/>
            <person name="Wedrychowicz H."/>
        </authorList>
    </citation>
    <scope>NUCLEOTIDE SEQUENCE [LARGE SCALE GENOMIC DNA]</scope>
    <source>
        <strain evidence="10 11">DSM 15212</strain>
    </source>
</reference>
<evidence type="ECO:0000259" key="9">
    <source>
        <dbReference type="PROSITE" id="PS51918"/>
    </source>
</evidence>
<dbReference type="PANTHER" id="PTHR43409:SF7">
    <property type="entry name" value="BLL1977 PROTEIN"/>
    <property type="match status" value="1"/>
</dbReference>
<dbReference type="InterPro" id="IPR023404">
    <property type="entry name" value="rSAM_horseshoe"/>
</dbReference>
<dbReference type="InterPro" id="IPR051198">
    <property type="entry name" value="BchE-like"/>
</dbReference>
<dbReference type="Gene3D" id="3.80.30.20">
    <property type="entry name" value="tm_1862 like domain"/>
    <property type="match status" value="1"/>
</dbReference>
<dbReference type="GO" id="GO:0005829">
    <property type="term" value="C:cytosol"/>
    <property type="evidence" value="ECO:0007669"/>
    <property type="project" value="TreeGrafter"/>
</dbReference>
<dbReference type="CDD" id="cd01335">
    <property type="entry name" value="Radical_SAM"/>
    <property type="match status" value="1"/>
</dbReference>
<dbReference type="GO" id="GO:0003824">
    <property type="term" value="F:catalytic activity"/>
    <property type="evidence" value="ECO:0007669"/>
    <property type="project" value="InterPro"/>
</dbReference>
<evidence type="ECO:0000256" key="7">
    <source>
        <dbReference type="ARBA" id="ARBA00023014"/>
    </source>
</evidence>
<dbReference type="SFLD" id="SFLDG01082">
    <property type="entry name" value="B12-binding_domain_containing"/>
    <property type="match status" value="1"/>
</dbReference>
<keyword evidence="4" id="KW-0949">S-adenosyl-L-methionine</keyword>
<dbReference type="InterPro" id="IPR036724">
    <property type="entry name" value="Cobalamin-bd_sf"/>
</dbReference>
<dbReference type="GO" id="GO:0051539">
    <property type="term" value="F:4 iron, 4 sulfur cluster binding"/>
    <property type="evidence" value="ECO:0007669"/>
    <property type="project" value="UniProtKB-KW"/>
</dbReference>
<dbReference type="Pfam" id="PF04055">
    <property type="entry name" value="Radical_SAM"/>
    <property type="match status" value="1"/>
</dbReference>
<keyword evidence="6" id="KW-0408">Iron</keyword>
<comment type="cofactor">
    <cofactor evidence="1">
        <name>[4Fe-4S] cluster</name>
        <dbReference type="ChEBI" id="CHEBI:49883"/>
    </cofactor>
</comment>
<dbReference type="PROSITE" id="PS51918">
    <property type="entry name" value="RADICAL_SAM"/>
    <property type="match status" value="1"/>
</dbReference>
<evidence type="ECO:0000256" key="1">
    <source>
        <dbReference type="ARBA" id="ARBA00001966"/>
    </source>
</evidence>
<dbReference type="CDD" id="cd02068">
    <property type="entry name" value="radical_SAM_B12_BD"/>
    <property type="match status" value="1"/>
</dbReference>
<name>A0A1M6SPB7_PARC5</name>
<keyword evidence="11" id="KW-1185">Reference proteome</keyword>
<organism evidence="10 11">
    <name type="scientific">Paramaledivibacter caminithermalis (strain DSM 15212 / CIP 107654 / DViRD3)</name>
    <name type="common">Clostridium caminithermale</name>
    <dbReference type="NCBI Taxonomy" id="1121301"/>
    <lineage>
        <taxon>Bacteria</taxon>
        <taxon>Bacillati</taxon>
        <taxon>Bacillota</taxon>
        <taxon>Clostridia</taxon>
        <taxon>Peptostreptococcales</taxon>
        <taxon>Caminicellaceae</taxon>
        <taxon>Paramaledivibacter</taxon>
    </lineage>
</organism>
<sequence length="487" mass="56491">MKTLFISPTGDISDSRYMRIPLGILYIAAVLEELGHEIKVVNVDLFKYTDEEVKQIIKAERPDIVGITTVTCNYRNGAKYAKIVKDVDKDIIVMIGGVHVSFTYDETLKEYPDIDFVVIGEGEITCKELWTKLEENKSKPLNKEDYIDIDGLAFIDSKDEMVVTKPRAYIEDLDSIPLPARHLVPVTEYQKYNVEAHIFASRGCAFTCSFCLLPKTEGSFRKRNPKKVVDEIEHLVQTYDYKLFKFVDNSFSTDRETILSLLSEIKNRKLNIMWRCQTRIDLLDEELMKEMISAGCKEILVGVESASDRILNEIYGKDLNVFKIKEVFKLGRSLGLVITPSFVLGHPYETKEELEATKNLIIELYKDNYRHPRMCYLTPFPGTEISDSVFDGDLNNFIEVFDWDKYTHICPTLRTNYMSRHELAKLYVDALAEITYQNPERQKRIWPNEEDEGSYYPPEVKLYYMKEAIINKNAQRLNNIQVVEEKE</sequence>
<dbReference type="GO" id="GO:0031419">
    <property type="term" value="F:cobalamin binding"/>
    <property type="evidence" value="ECO:0007669"/>
    <property type="project" value="InterPro"/>
</dbReference>
<dbReference type="GO" id="GO:0046872">
    <property type="term" value="F:metal ion binding"/>
    <property type="evidence" value="ECO:0007669"/>
    <property type="project" value="UniProtKB-KW"/>
</dbReference>
<dbReference type="InterPro" id="IPR007197">
    <property type="entry name" value="rSAM"/>
</dbReference>
<dbReference type="SFLD" id="SFLDS00029">
    <property type="entry name" value="Radical_SAM"/>
    <property type="match status" value="1"/>
</dbReference>
<protein>
    <submittedName>
        <fullName evidence="10">Radical SAM superfamily enzyme YgiQ, UPF0313 family</fullName>
    </submittedName>
</protein>
<keyword evidence="3" id="KW-0808">Transferase</keyword>
<dbReference type="SUPFAM" id="SSF102114">
    <property type="entry name" value="Radical SAM enzymes"/>
    <property type="match status" value="1"/>
</dbReference>
<accession>A0A1M6SPB7</accession>
<dbReference type="STRING" id="1121301.SAMN02745912_03379"/>
<keyword evidence="2" id="KW-0489">Methyltransferase</keyword>
<evidence type="ECO:0000313" key="10">
    <source>
        <dbReference type="EMBL" id="SHK46496.1"/>
    </source>
</evidence>
<evidence type="ECO:0000256" key="3">
    <source>
        <dbReference type="ARBA" id="ARBA00022679"/>
    </source>
</evidence>
<feature type="domain" description="B12-binding" evidence="8">
    <location>
        <begin position="1"/>
        <end position="140"/>
    </location>
</feature>
<dbReference type="SMART" id="SM00729">
    <property type="entry name" value="Elp3"/>
    <property type="match status" value="1"/>
</dbReference>
<evidence type="ECO:0000259" key="8">
    <source>
        <dbReference type="PROSITE" id="PS51332"/>
    </source>
</evidence>
<dbReference type="SFLD" id="SFLDG01123">
    <property type="entry name" value="methyltransferase_(Class_B)"/>
    <property type="match status" value="1"/>
</dbReference>
<dbReference type="InterPro" id="IPR006638">
    <property type="entry name" value="Elp3/MiaA/NifB-like_rSAM"/>
</dbReference>
<dbReference type="EMBL" id="FRAG01000066">
    <property type="protein sequence ID" value="SHK46496.1"/>
    <property type="molecule type" value="Genomic_DNA"/>
</dbReference>
<evidence type="ECO:0000256" key="6">
    <source>
        <dbReference type="ARBA" id="ARBA00023004"/>
    </source>
</evidence>
<evidence type="ECO:0000256" key="5">
    <source>
        <dbReference type="ARBA" id="ARBA00022723"/>
    </source>
</evidence>
<proteinExistence type="predicted"/>
<dbReference type="AlphaFoldDB" id="A0A1M6SPB7"/>
<keyword evidence="7" id="KW-0411">Iron-sulfur</keyword>
<evidence type="ECO:0000313" key="11">
    <source>
        <dbReference type="Proteomes" id="UP000184465"/>
    </source>
</evidence>
<dbReference type="PANTHER" id="PTHR43409">
    <property type="entry name" value="ANAEROBIC MAGNESIUM-PROTOPORPHYRIN IX MONOMETHYL ESTER CYCLASE-RELATED"/>
    <property type="match status" value="1"/>
</dbReference>
<gene>
    <name evidence="10" type="ORF">SAMN02745912_03379</name>
</gene>
<dbReference type="InterPro" id="IPR058240">
    <property type="entry name" value="rSAM_sf"/>
</dbReference>